<dbReference type="InterPro" id="IPR005036">
    <property type="entry name" value="CBM21_dom"/>
</dbReference>
<dbReference type="PANTHER" id="PTHR12307:SF36">
    <property type="entry name" value="GLYCOGEN-BINDING SUBUNIT 76A"/>
    <property type="match status" value="1"/>
</dbReference>
<dbReference type="InterPro" id="IPR038175">
    <property type="entry name" value="CBM21_dom_sf"/>
</dbReference>
<dbReference type="Gene3D" id="2.60.40.2440">
    <property type="entry name" value="Carbohydrate binding type-21 domain"/>
    <property type="match status" value="1"/>
</dbReference>
<gene>
    <name evidence="2" type="primary">GBS76</name>
</gene>
<dbReference type="GO" id="GO:0008157">
    <property type="term" value="F:protein phosphatase 1 binding"/>
    <property type="evidence" value="ECO:0007669"/>
    <property type="project" value="TreeGrafter"/>
</dbReference>
<protein>
    <submittedName>
        <fullName evidence="2">Glycogen-binding subunit 76A</fullName>
    </submittedName>
</protein>
<dbReference type="PROSITE" id="PS51159">
    <property type="entry name" value="CBM21"/>
    <property type="match status" value="1"/>
</dbReference>
<feature type="domain" description="CBM21" evidence="1">
    <location>
        <begin position="259"/>
        <end position="368"/>
    </location>
</feature>
<name>V5G528_ANOGL</name>
<proteinExistence type="predicted"/>
<dbReference type="GO" id="GO:0000164">
    <property type="term" value="C:protein phosphatase type 1 complex"/>
    <property type="evidence" value="ECO:0007669"/>
    <property type="project" value="TreeGrafter"/>
</dbReference>
<dbReference type="GO" id="GO:2001069">
    <property type="term" value="F:glycogen binding"/>
    <property type="evidence" value="ECO:0007669"/>
    <property type="project" value="TreeGrafter"/>
</dbReference>
<dbReference type="EMBL" id="GALX01003301">
    <property type="protein sequence ID" value="JAB65165.1"/>
    <property type="molecule type" value="Transcribed_RNA"/>
</dbReference>
<dbReference type="OrthoDB" id="8942186at2759"/>
<accession>V5G528</accession>
<sequence length="386" mass="42845">MATQTPSPAKVWIVRQESVSARKTPIVKEEESYATTSDCTPQPCSSLSEDVSTLSLKDSDCPSLEASESFTEFPKSDSEVTGADYSKCNEVSEENGGNHIGEANEVLCLVEETETYISCLSVDKDLIVECPRTVETASQTQILDAQVAKEEDDDSEEEERIPRVRRCSSLKSGKTPPDTPGRKKIVRFADALGLDLADVRTFLDEIPKVPNSAYEDLKDVDLGEASSVPNMMNSMTHGVKAEKILMPLFQQPVGQPNFLDLVRDNQVCLENAFVEDPLMLSIKGTVRVRNLDFHKSVYIRYTLDSWKTFADVQAVYVENSCDGFSDKFTFLIYAHTLSVGQRIEFACRFQCKGCQYWDSNKGANYCFQCLPASHNAPATPITGVDE</sequence>
<dbReference type="AlphaFoldDB" id="V5G528"/>
<dbReference type="InterPro" id="IPR050782">
    <property type="entry name" value="PP1_regulatory_subunit_3"/>
</dbReference>
<organism evidence="2">
    <name type="scientific">Anoplophora glabripennis</name>
    <name type="common">Asian longhorn beetle</name>
    <name type="synonym">Anoplophora nobilis</name>
    <dbReference type="NCBI Taxonomy" id="217634"/>
    <lineage>
        <taxon>Eukaryota</taxon>
        <taxon>Metazoa</taxon>
        <taxon>Ecdysozoa</taxon>
        <taxon>Arthropoda</taxon>
        <taxon>Hexapoda</taxon>
        <taxon>Insecta</taxon>
        <taxon>Pterygota</taxon>
        <taxon>Neoptera</taxon>
        <taxon>Endopterygota</taxon>
        <taxon>Coleoptera</taxon>
        <taxon>Polyphaga</taxon>
        <taxon>Cucujiformia</taxon>
        <taxon>Chrysomeloidea</taxon>
        <taxon>Cerambycidae</taxon>
        <taxon>Lamiinae</taxon>
        <taxon>Lamiini</taxon>
        <taxon>Anoplophora</taxon>
    </lineage>
</organism>
<dbReference type="PANTHER" id="PTHR12307">
    <property type="entry name" value="PROTEIN PHOSPHATASE 1 REGULATORY SUBUNIT"/>
    <property type="match status" value="1"/>
</dbReference>
<reference evidence="2" key="1">
    <citation type="submission" date="2013-07" db="EMBL/GenBank/DDBJ databases">
        <title>Midgut Transcriptome Profiling of Anoplphora glabripennis, a Lignocellulose Degrading, Wood-Boring Cerambycid.</title>
        <authorList>
            <person name="Scully E.D."/>
            <person name="Hoover K."/>
            <person name="Carlson J.E."/>
            <person name="Tien M."/>
            <person name="Geib S.M."/>
        </authorList>
    </citation>
    <scope>NUCLEOTIDE SEQUENCE</scope>
</reference>
<evidence type="ECO:0000259" key="1">
    <source>
        <dbReference type="PROSITE" id="PS51159"/>
    </source>
</evidence>
<dbReference type="Pfam" id="PF03370">
    <property type="entry name" value="CBM_21"/>
    <property type="match status" value="1"/>
</dbReference>
<dbReference type="GO" id="GO:0005979">
    <property type="term" value="P:regulation of glycogen biosynthetic process"/>
    <property type="evidence" value="ECO:0007669"/>
    <property type="project" value="TreeGrafter"/>
</dbReference>
<evidence type="ECO:0000313" key="2">
    <source>
        <dbReference type="EMBL" id="JAB65165.1"/>
    </source>
</evidence>